<protein>
    <recommendedName>
        <fullName evidence="10">Cobalt transport protein CbiN</fullName>
    </recommendedName>
    <alternativeName>
        <fullName evidence="10">Energy-coupling factor transporter probable substrate-capture protein CbiN</fullName>
        <shortName evidence="10">ECF transporter S component CbiN</shortName>
    </alternativeName>
</protein>
<comment type="pathway">
    <text evidence="10">Cofactor biosynthesis; adenosylcobalamin biosynthesis.</text>
</comment>
<dbReference type="PATRIC" id="fig|1128398.3.peg.2569"/>
<dbReference type="EMBL" id="CP003326">
    <property type="protein sequence ID" value="AFS79489.1"/>
    <property type="molecule type" value="Genomic_DNA"/>
</dbReference>
<dbReference type="UniPathway" id="UPA00148"/>
<comment type="subcellular location">
    <subcellularLocation>
        <location evidence="10">Cell membrane</location>
        <topology evidence="10">Multi-pass membrane protein</topology>
    </subcellularLocation>
</comment>
<sequence>MKNNALLVILLVVILVVSLQIGAKNGPLEGADGIAMDEIENYEPWFEPIWEPPSGEVESGIFAFQAAIGGVLLGYFIGKKKNAKNTNELCKTKSTL</sequence>
<evidence type="ECO:0000256" key="3">
    <source>
        <dbReference type="ARBA" id="ARBA00022475"/>
    </source>
</evidence>
<evidence type="ECO:0000256" key="10">
    <source>
        <dbReference type="HAMAP-Rule" id="MF_00330"/>
    </source>
</evidence>
<dbReference type="NCBIfam" id="NF002780">
    <property type="entry name" value="PRK02898.1"/>
    <property type="match status" value="1"/>
</dbReference>
<evidence type="ECO:0000256" key="1">
    <source>
        <dbReference type="ARBA" id="ARBA00022426"/>
    </source>
</evidence>
<evidence type="ECO:0000256" key="2">
    <source>
        <dbReference type="ARBA" id="ARBA00022448"/>
    </source>
</evidence>
<evidence type="ECO:0000313" key="12">
    <source>
        <dbReference type="Proteomes" id="UP000006094"/>
    </source>
</evidence>
<accession>K0B1Z7</accession>
<dbReference type="GO" id="GO:0009236">
    <property type="term" value="P:cobalamin biosynthetic process"/>
    <property type="evidence" value="ECO:0007669"/>
    <property type="project" value="UniProtKB-UniRule"/>
</dbReference>
<evidence type="ECO:0000256" key="4">
    <source>
        <dbReference type="ARBA" id="ARBA00022573"/>
    </source>
</evidence>
<keyword evidence="7 10" id="KW-0406">Ion transport</keyword>
<dbReference type="Proteomes" id="UP000006094">
    <property type="component" value="Chromosome"/>
</dbReference>
<dbReference type="KEGG" id="cad:Curi_c24940"/>
<dbReference type="STRING" id="1128398.Curi_c24940"/>
<dbReference type="AlphaFoldDB" id="K0B1Z7"/>
<dbReference type="PANTHER" id="PTHR38662">
    <property type="entry name" value="COBALT TRANSPORT PROTEIN CBIN"/>
    <property type="match status" value="1"/>
</dbReference>
<keyword evidence="9 10" id="KW-0170">Cobalt</keyword>
<evidence type="ECO:0000256" key="8">
    <source>
        <dbReference type="ARBA" id="ARBA00023136"/>
    </source>
</evidence>
<comment type="similarity">
    <text evidence="10">Belongs to the CbiN family.</text>
</comment>
<dbReference type="InterPro" id="IPR003705">
    <property type="entry name" value="CbiN"/>
</dbReference>
<dbReference type="Pfam" id="PF02553">
    <property type="entry name" value="CbiN"/>
    <property type="match status" value="1"/>
</dbReference>
<comment type="function">
    <text evidence="10">Part of the energy-coupling factor (ECF) transporter complex CbiMNOQ involved in cobalt import.</text>
</comment>
<keyword evidence="8 10" id="KW-0472">Membrane</keyword>
<dbReference type="PANTHER" id="PTHR38662:SF1">
    <property type="entry name" value="COBALT TRANSPORT PROTEIN CBIN"/>
    <property type="match status" value="1"/>
</dbReference>
<dbReference type="HAMAP" id="MF_00330">
    <property type="entry name" value="CbiN"/>
    <property type="match status" value="1"/>
</dbReference>
<evidence type="ECO:0000256" key="6">
    <source>
        <dbReference type="ARBA" id="ARBA00022989"/>
    </source>
</evidence>
<keyword evidence="5 10" id="KW-0812">Transmembrane</keyword>
<dbReference type="HOGENOM" id="CLU_136197_2_0_9"/>
<keyword evidence="12" id="KW-1185">Reference proteome</keyword>
<keyword evidence="6 10" id="KW-1133">Transmembrane helix</keyword>
<dbReference type="OrthoDB" id="1551318at2"/>
<dbReference type="eggNOG" id="COG1930">
    <property type="taxonomic scope" value="Bacteria"/>
</dbReference>
<dbReference type="RefSeq" id="WP_014968623.1">
    <property type="nucleotide sequence ID" value="NC_018664.1"/>
</dbReference>
<evidence type="ECO:0000256" key="7">
    <source>
        <dbReference type="ARBA" id="ARBA00023065"/>
    </source>
</evidence>
<gene>
    <name evidence="10 11" type="primary">cbiN</name>
    <name evidence="11" type="ordered locus">Curi_c24940</name>
</gene>
<evidence type="ECO:0000256" key="5">
    <source>
        <dbReference type="ARBA" id="ARBA00022692"/>
    </source>
</evidence>
<comment type="caution">
    <text evidence="10">Lacks conserved residue(s) required for the propagation of feature annotation.</text>
</comment>
<evidence type="ECO:0000256" key="9">
    <source>
        <dbReference type="ARBA" id="ARBA00023285"/>
    </source>
</evidence>
<organism evidence="11 12">
    <name type="scientific">Gottschalkia acidurici (strain ATCC 7906 / DSM 604 / BCRC 14475 / CIP 104303 / KCTC 5404 / NCIMB 10678 / 9a)</name>
    <name type="common">Clostridium acidurici</name>
    <dbReference type="NCBI Taxonomy" id="1128398"/>
    <lineage>
        <taxon>Bacteria</taxon>
        <taxon>Bacillati</taxon>
        <taxon>Bacillota</taxon>
        <taxon>Tissierellia</taxon>
        <taxon>Tissierellales</taxon>
        <taxon>Gottschalkiaceae</taxon>
        <taxon>Gottschalkia</taxon>
    </lineage>
</organism>
<keyword evidence="4 10" id="KW-0169">Cobalamin biosynthesis</keyword>
<keyword evidence="2 10" id="KW-0813">Transport</keyword>
<reference evidence="11 12" key="1">
    <citation type="journal article" date="2012" name="PLoS ONE">
        <title>The purine-utilizing bacterium Clostridium acidurici 9a: a genome-guided metabolic reconsideration.</title>
        <authorList>
            <person name="Hartwich K."/>
            <person name="Poehlein A."/>
            <person name="Daniel R."/>
        </authorList>
    </citation>
    <scope>NUCLEOTIDE SEQUENCE [LARGE SCALE GENOMIC DNA]</scope>
    <source>
        <strain evidence="12">ATCC 7906 / DSM 604 / BCRC 14475 / CIP 104303 / KCTC 5404 / NCIMB 10678 / 9a</strain>
    </source>
</reference>
<evidence type="ECO:0000313" key="11">
    <source>
        <dbReference type="EMBL" id="AFS79489.1"/>
    </source>
</evidence>
<keyword evidence="3 10" id="KW-1003">Cell membrane</keyword>
<dbReference type="GO" id="GO:0005886">
    <property type="term" value="C:plasma membrane"/>
    <property type="evidence" value="ECO:0007669"/>
    <property type="project" value="UniProtKB-SubCell"/>
</dbReference>
<keyword evidence="1 10" id="KW-0171">Cobalt transport</keyword>
<feature type="transmembrane region" description="Helical" evidence="10">
    <location>
        <begin position="60"/>
        <end position="78"/>
    </location>
</feature>
<comment type="subunit">
    <text evidence="10">Forms an energy-coupling factor (ECF) transporter complex composed of an ATP-binding protein (A component, CbiO), a transmembrane protein (T component, CbiQ) and 2 possible substrate-capture proteins (S components, CbiM and CbiN) of unknown stoichimetry.</text>
</comment>
<dbReference type="GO" id="GO:0015087">
    <property type="term" value="F:cobalt ion transmembrane transporter activity"/>
    <property type="evidence" value="ECO:0007669"/>
    <property type="project" value="UniProtKB-UniRule"/>
</dbReference>
<proteinExistence type="inferred from homology"/>
<name>K0B1Z7_GOTA9</name>